<proteinExistence type="predicted"/>
<evidence type="ECO:0000256" key="2">
    <source>
        <dbReference type="SAM" id="Phobius"/>
    </source>
</evidence>
<dbReference type="Proteomes" id="UP001597545">
    <property type="component" value="Unassembled WGS sequence"/>
</dbReference>
<keyword evidence="2" id="KW-0472">Membrane</keyword>
<keyword evidence="2" id="KW-1133">Transmembrane helix</keyword>
<name>A0ABW5KJ64_9SPHI</name>
<keyword evidence="1" id="KW-0175">Coiled coil</keyword>
<organism evidence="4 5">
    <name type="scientific">Sphingobacterium suaedae</name>
    <dbReference type="NCBI Taxonomy" id="1686402"/>
    <lineage>
        <taxon>Bacteria</taxon>
        <taxon>Pseudomonadati</taxon>
        <taxon>Bacteroidota</taxon>
        <taxon>Sphingobacteriia</taxon>
        <taxon>Sphingobacteriales</taxon>
        <taxon>Sphingobacteriaceae</taxon>
        <taxon>Sphingobacterium</taxon>
    </lineage>
</organism>
<sequence length="179" mass="21054">MRKIIYFIILIWNLFASSLAAQQTPTTDSVNFEQQRDRVNTLLEERSRRFGEYDSSLQKKTGIFGIFKTKGDMQKSIDILKQIVLTDNNIFVETKRLLDIKDFESDKNRALAAEYDKQVSAYMKTITKLQDENDRLRLQIDTLDKEDHSSHVLTYVLLIIIAALLFVLYRQYRQYTSKI</sequence>
<reference evidence="5" key="1">
    <citation type="journal article" date="2019" name="Int. J. Syst. Evol. Microbiol.">
        <title>The Global Catalogue of Microorganisms (GCM) 10K type strain sequencing project: providing services to taxonomists for standard genome sequencing and annotation.</title>
        <authorList>
            <consortium name="The Broad Institute Genomics Platform"/>
            <consortium name="The Broad Institute Genome Sequencing Center for Infectious Disease"/>
            <person name="Wu L."/>
            <person name="Ma J."/>
        </authorList>
    </citation>
    <scope>NUCLEOTIDE SEQUENCE [LARGE SCALE GENOMIC DNA]</scope>
    <source>
        <strain evidence="5">KCTC 42662</strain>
    </source>
</reference>
<dbReference type="EMBL" id="JBHULR010000005">
    <property type="protein sequence ID" value="MFD2548659.1"/>
    <property type="molecule type" value="Genomic_DNA"/>
</dbReference>
<gene>
    <name evidence="4" type="ORF">ACFSR5_13475</name>
</gene>
<feature type="chain" id="PRO_5047305911" evidence="3">
    <location>
        <begin position="22"/>
        <end position="179"/>
    </location>
</feature>
<evidence type="ECO:0000313" key="5">
    <source>
        <dbReference type="Proteomes" id="UP001597545"/>
    </source>
</evidence>
<feature type="coiled-coil region" evidence="1">
    <location>
        <begin position="112"/>
        <end position="146"/>
    </location>
</feature>
<accession>A0ABW5KJ64</accession>
<keyword evidence="3" id="KW-0732">Signal</keyword>
<feature type="signal peptide" evidence="3">
    <location>
        <begin position="1"/>
        <end position="21"/>
    </location>
</feature>
<keyword evidence="2" id="KW-0812">Transmembrane</keyword>
<evidence type="ECO:0000313" key="4">
    <source>
        <dbReference type="EMBL" id="MFD2548659.1"/>
    </source>
</evidence>
<protein>
    <submittedName>
        <fullName evidence="4">Uncharacterized protein</fullName>
    </submittedName>
</protein>
<evidence type="ECO:0000256" key="1">
    <source>
        <dbReference type="SAM" id="Coils"/>
    </source>
</evidence>
<evidence type="ECO:0000256" key="3">
    <source>
        <dbReference type="SAM" id="SignalP"/>
    </source>
</evidence>
<comment type="caution">
    <text evidence="4">The sequence shown here is derived from an EMBL/GenBank/DDBJ whole genome shotgun (WGS) entry which is preliminary data.</text>
</comment>
<feature type="transmembrane region" description="Helical" evidence="2">
    <location>
        <begin position="152"/>
        <end position="169"/>
    </location>
</feature>
<dbReference type="RefSeq" id="WP_380904629.1">
    <property type="nucleotide sequence ID" value="NZ_JBHUEG010000004.1"/>
</dbReference>
<keyword evidence="5" id="KW-1185">Reference proteome</keyword>